<dbReference type="PANTHER" id="PTHR32295">
    <property type="entry name" value="IQ-DOMAIN 5-RELATED"/>
    <property type="match status" value="1"/>
</dbReference>
<feature type="region of interest" description="Disordered" evidence="4">
    <location>
        <begin position="347"/>
        <end position="570"/>
    </location>
</feature>
<organism evidence="6 7">
    <name type="scientific">Cephalotus follicularis</name>
    <name type="common">Albany pitcher plant</name>
    <dbReference type="NCBI Taxonomy" id="3775"/>
    <lineage>
        <taxon>Eukaryota</taxon>
        <taxon>Viridiplantae</taxon>
        <taxon>Streptophyta</taxon>
        <taxon>Embryophyta</taxon>
        <taxon>Tracheophyta</taxon>
        <taxon>Spermatophyta</taxon>
        <taxon>Magnoliopsida</taxon>
        <taxon>eudicotyledons</taxon>
        <taxon>Gunneridae</taxon>
        <taxon>Pentapetalae</taxon>
        <taxon>rosids</taxon>
        <taxon>fabids</taxon>
        <taxon>Oxalidales</taxon>
        <taxon>Cephalotaceae</taxon>
        <taxon>Cephalotus</taxon>
    </lineage>
</organism>
<dbReference type="OrthoDB" id="1101566at2759"/>
<dbReference type="SMART" id="SM00015">
    <property type="entry name" value="IQ"/>
    <property type="match status" value="2"/>
</dbReference>
<dbReference type="PROSITE" id="PS50096">
    <property type="entry name" value="IQ"/>
    <property type="match status" value="2"/>
</dbReference>
<feature type="compositionally biased region" description="Polar residues" evidence="4">
    <location>
        <begin position="90"/>
        <end position="102"/>
    </location>
</feature>
<feature type="compositionally biased region" description="Basic and acidic residues" evidence="4">
    <location>
        <begin position="415"/>
        <end position="425"/>
    </location>
</feature>
<evidence type="ECO:0000256" key="2">
    <source>
        <dbReference type="ARBA" id="ARBA00024341"/>
    </source>
</evidence>
<dbReference type="EMBL" id="BDDD01001548">
    <property type="protein sequence ID" value="GAV76930.1"/>
    <property type="molecule type" value="Genomic_DNA"/>
</dbReference>
<dbReference type="FunCoup" id="A0A1Q3C9K4">
    <property type="interactions" value="1954"/>
</dbReference>
<proteinExistence type="inferred from homology"/>
<feature type="compositionally biased region" description="Polar residues" evidence="4">
    <location>
        <begin position="440"/>
        <end position="468"/>
    </location>
</feature>
<evidence type="ECO:0000256" key="1">
    <source>
        <dbReference type="ARBA" id="ARBA00022860"/>
    </source>
</evidence>
<reference evidence="7" key="1">
    <citation type="submission" date="2016-04" db="EMBL/GenBank/DDBJ databases">
        <title>Cephalotus genome sequencing.</title>
        <authorList>
            <person name="Fukushima K."/>
            <person name="Hasebe M."/>
            <person name="Fang X."/>
        </authorList>
    </citation>
    <scope>NUCLEOTIDE SEQUENCE [LARGE SCALE GENOMIC DNA]</scope>
    <source>
        <strain evidence="7">cv. St1</strain>
    </source>
</reference>
<dbReference type="GO" id="GO:0005516">
    <property type="term" value="F:calmodulin binding"/>
    <property type="evidence" value="ECO:0007669"/>
    <property type="project" value="UniProtKB-KW"/>
</dbReference>
<evidence type="ECO:0000259" key="5">
    <source>
        <dbReference type="Pfam" id="PF13178"/>
    </source>
</evidence>
<evidence type="ECO:0000313" key="6">
    <source>
        <dbReference type="EMBL" id="GAV76930.1"/>
    </source>
</evidence>
<evidence type="ECO:0000313" key="7">
    <source>
        <dbReference type="Proteomes" id="UP000187406"/>
    </source>
</evidence>
<feature type="region of interest" description="Disordered" evidence="4">
    <location>
        <begin position="79"/>
        <end position="110"/>
    </location>
</feature>
<feature type="region of interest" description="Disordered" evidence="4">
    <location>
        <begin position="265"/>
        <end position="329"/>
    </location>
</feature>
<sequence length="570" mass="62505">MGRSPGKWIKAILFGKKSSKSNASRGREKVVHAKGVAAKATEADVARNTLVASYSTPTTTAINDKQFELENREAADKLHDGGIEFPGGQDSDTQGSTPPDSSNDPEKIEHKKAATKAQAAFRGYLARRAFRALKGIIRLQALIRGHLVRRQAIATLCCMLGIVKLQAVVRGRKVRHSDIGLGVNKRCSLVKPMEGQLVNSVEANKLICMAKLSSNAFVRKLLAPSPTVMPLHLHYLSGEPNSISNWLELWSASRFWNSLQQKKVLDSKSQKKQGNGQAFENETGRPKRSVRRIPAANLDSQPTSEFEKPKRNLRKVSSHPVDLVQDNPQHELEKIKRNLRKVHNPIIENSVQSEAEGEKPKQSPENVSSTSCHDVLERSLSNLGEKMKKEPTLAMPKLADVETTPEPLEINEGFDLSHGDKDAVDSKPLLECSGKDENIPITNGGLSHNGDLTSNENQKSSRKASTPAKQERAENGLQNSPTLPSYMAATESAKAKLRLQGSPRLVQDGSDKNNHTRRHSLPSSTNGKISSHSPRTQRLVNSGGKGGNKNDKSLLSSKDGNAKVNPEWRR</sequence>
<dbReference type="Proteomes" id="UP000187406">
    <property type="component" value="Unassembled WGS sequence"/>
</dbReference>
<dbReference type="Gene3D" id="1.20.5.190">
    <property type="match status" value="1"/>
</dbReference>
<dbReference type="STRING" id="3775.A0A1Q3C9K4"/>
<dbReference type="InterPro" id="IPR025064">
    <property type="entry name" value="DUF4005"/>
</dbReference>
<gene>
    <name evidence="6" type="ORF">CFOL_v3_20403</name>
</gene>
<dbReference type="Pfam" id="PF00612">
    <property type="entry name" value="IQ"/>
    <property type="match status" value="2"/>
</dbReference>
<name>A0A1Q3C9K4_CEPFO</name>
<evidence type="ECO:0000256" key="4">
    <source>
        <dbReference type="SAM" id="MobiDB-lite"/>
    </source>
</evidence>
<accession>A0A1Q3C9K4</accession>
<dbReference type="InParanoid" id="A0A1Q3C9K4"/>
<comment type="subunit">
    <text evidence="3">Binds to multiple calmodulin (CaM) in the presence of Ca(2+) and CaM-like proteins.</text>
</comment>
<keyword evidence="7" id="KW-1185">Reference proteome</keyword>
<dbReference type="PANTHER" id="PTHR32295:SF281">
    <property type="entry name" value="PROTEIN IQ-DOMAIN 31"/>
    <property type="match status" value="1"/>
</dbReference>
<feature type="compositionally biased region" description="Polar residues" evidence="4">
    <location>
        <begin position="363"/>
        <end position="372"/>
    </location>
</feature>
<dbReference type="AlphaFoldDB" id="A0A1Q3C9K4"/>
<dbReference type="InterPro" id="IPR000048">
    <property type="entry name" value="IQ_motif_EF-hand-BS"/>
</dbReference>
<keyword evidence="1" id="KW-0112">Calmodulin-binding</keyword>
<comment type="similarity">
    <text evidence="2">Belongs to the IQD family.</text>
</comment>
<feature type="domain" description="DUF4005" evidence="5">
    <location>
        <begin position="456"/>
        <end position="545"/>
    </location>
</feature>
<comment type="caution">
    <text evidence="6">The sequence shown here is derived from an EMBL/GenBank/DDBJ whole genome shotgun (WGS) entry which is preliminary data.</text>
</comment>
<evidence type="ECO:0000256" key="3">
    <source>
        <dbReference type="ARBA" id="ARBA00024378"/>
    </source>
</evidence>
<dbReference type="Pfam" id="PF13178">
    <property type="entry name" value="DUF4005"/>
    <property type="match status" value="1"/>
</dbReference>
<protein>
    <submittedName>
        <fullName evidence="6">IQ domain-containing protein/DUF4005 domain-containing protein</fullName>
    </submittedName>
</protein>
<feature type="compositionally biased region" description="Polar residues" evidence="4">
    <location>
        <begin position="521"/>
        <end position="540"/>
    </location>
</feature>